<evidence type="ECO:0000256" key="1">
    <source>
        <dbReference type="SAM" id="MobiDB-lite"/>
    </source>
</evidence>
<feature type="region of interest" description="Disordered" evidence="1">
    <location>
        <begin position="115"/>
        <end position="137"/>
    </location>
</feature>
<accession>A0A3P7NC01</accession>
<dbReference type="Proteomes" id="UP000281553">
    <property type="component" value="Unassembled WGS sequence"/>
</dbReference>
<evidence type="ECO:0000313" key="3">
    <source>
        <dbReference type="Proteomes" id="UP000281553"/>
    </source>
</evidence>
<dbReference type="AlphaFoldDB" id="A0A3P7NC01"/>
<feature type="compositionally biased region" description="Low complexity" evidence="1">
    <location>
        <begin position="1"/>
        <end position="11"/>
    </location>
</feature>
<proteinExistence type="predicted"/>
<sequence length="137" mass="14524">MKSRRSLVSLRAPPPPPSATALDPERTGDTLGKLAASDAASTSNSGTLATAYSLLTSVQAVVSSEAFISIPGRLPWTKHCLCRSALFFDALDKVSMGAWIRGILCALGHIDQPQRRSSDVTVTTPPVSHLRQPPGRC</sequence>
<keyword evidence="3" id="KW-1185">Reference proteome</keyword>
<feature type="region of interest" description="Disordered" evidence="1">
    <location>
        <begin position="1"/>
        <end position="29"/>
    </location>
</feature>
<dbReference type="EMBL" id="UYRU01091385">
    <property type="protein sequence ID" value="VDN37650.1"/>
    <property type="molecule type" value="Genomic_DNA"/>
</dbReference>
<reference evidence="2 3" key="1">
    <citation type="submission" date="2018-11" db="EMBL/GenBank/DDBJ databases">
        <authorList>
            <consortium name="Pathogen Informatics"/>
        </authorList>
    </citation>
    <scope>NUCLEOTIDE SEQUENCE [LARGE SCALE GENOMIC DNA]</scope>
</reference>
<name>A0A3P7NC01_DIBLA</name>
<evidence type="ECO:0000313" key="2">
    <source>
        <dbReference type="EMBL" id="VDN37650.1"/>
    </source>
</evidence>
<gene>
    <name evidence="2" type="ORF">DILT_LOCUS17381</name>
</gene>
<protein>
    <submittedName>
        <fullName evidence="2">Uncharacterized protein</fullName>
    </submittedName>
</protein>
<organism evidence="2 3">
    <name type="scientific">Dibothriocephalus latus</name>
    <name type="common">Fish tapeworm</name>
    <name type="synonym">Diphyllobothrium latum</name>
    <dbReference type="NCBI Taxonomy" id="60516"/>
    <lineage>
        <taxon>Eukaryota</taxon>
        <taxon>Metazoa</taxon>
        <taxon>Spiralia</taxon>
        <taxon>Lophotrochozoa</taxon>
        <taxon>Platyhelminthes</taxon>
        <taxon>Cestoda</taxon>
        <taxon>Eucestoda</taxon>
        <taxon>Diphyllobothriidea</taxon>
        <taxon>Diphyllobothriidae</taxon>
        <taxon>Dibothriocephalus</taxon>
    </lineage>
</organism>